<reference evidence="2" key="1">
    <citation type="submission" date="2024-06" db="EMBL/GenBank/DDBJ databases">
        <authorList>
            <person name="Liu X."/>
            <person name="Lenzi L."/>
            <person name="Haldenby T S."/>
            <person name="Uol C."/>
        </authorList>
    </citation>
    <scope>NUCLEOTIDE SEQUENCE</scope>
</reference>
<dbReference type="EMBL" id="CAXLJL010000689">
    <property type="protein sequence ID" value="CAL5139977.1"/>
    <property type="molecule type" value="Genomic_DNA"/>
</dbReference>
<sequence length="133" mass="14678">MALSFTRCVLSRSVILCFWALDVLSCSYYPYSVCILHSVCLVNSGMLSVPVGSHLPTSFCPQVELSPGTPRLVRPSDFHLGISFSSLRISCTTLHFRTAAGYCQFGLCCFYAYQELLPITLYIVDELCGQSSV</sequence>
<gene>
    <name evidence="2" type="ORF">CDAUBV1_LOCUS15159</name>
</gene>
<feature type="chain" id="PRO_5043875704" description="Secreted protein" evidence="1">
    <location>
        <begin position="26"/>
        <end position="133"/>
    </location>
</feature>
<protein>
    <recommendedName>
        <fullName evidence="4">Secreted protein</fullName>
    </recommendedName>
</protein>
<evidence type="ECO:0000256" key="1">
    <source>
        <dbReference type="SAM" id="SignalP"/>
    </source>
</evidence>
<organism evidence="2 3">
    <name type="scientific">Calicophoron daubneyi</name>
    <name type="common">Rumen fluke</name>
    <name type="synonym">Paramphistomum daubneyi</name>
    <dbReference type="NCBI Taxonomy" id="300641"/>
    <lineage>
        <taxon>Eukaryota</taxon>
        <taxon>Metazoa</taxon>
        <taxon>Spiralia</taxon>
        <taxon>Lophotrochozoa</taxon>
        <taxon>Platyhelminthes</taxon>
        <taxon>Trematoda</taxon>
        <taxon>Digenea</taxon>
        <taxon>Plagiorchiida</taxon>
        <taxon>Pronocephalata</taxon>
        <taxon>Paramphistomoidea</taxon>
        <taxon>Paramphistomidae</taxon>
        <taxon>Calicophoron</taxon>
    </lineage>
</organism>
<name>A0AAV2TRE0_CALDB</name>
<evidence type="ECO:0008006" key="4">
    <source>
        <dbReference type="Google" id="ProtNLM"/>
    </source>
</evidence>
<keyword evidence="1" id="KW-0732">Signal</keyword>
<evidence type="ECO:0000313" key="2">
    <source>
        <dbReference type="EMBL" id="CAL5139977.1"/>
    </source>
</evidence>
<accession>A0AAV2TRE0</accession>
<dbReference type="Proteomes" id="UP001497525">
    <property type="component" value="Unassembled WGS sequence"/>
</dbReference>
<dbReference type="AlphaFoldDB" id="A0AAV2TRE0"/>
<feature type="signal peptide" evidence="1">
    <location>
        <begin position="1"/>
        <end position="25"/>
    </location>
</feature>
<proteinExistence type="predicted"/>
<evidence type="ECO:0000313" key="3">
    <source>
        <dbReference type="Proteomes" id="UP001497525"/>
    </source>
</evidence>
<comment type="caution">
    <text evidence="2">The sequence shown here is derived from an EMBL/GenBank/DDBJ whole genome shotgun (WGS) entry which is preliminary data.</text>
</comment>